<keyword evidence="5" id="KW-1185">Reference proteome</keyword>
<sequence>MDDAFYVLLVNFILGWAIQGSEEDQFNKGEQLESMREAFRSVLTKTGLHRLTYIVGEAWSVLTSCKVHGRHCPPDAKQVPVAGAAPSQTLGDLHMIGWLAHASILEEEICSALDVIEALQQKAELEGNVPVGEWLRDLRFVTVTAHFCLLHRATMAPAASKSRLVADPCIGVGDLLQCVECYLDENGENCLQKLLQPPSTVGWKTAPNPAWLCQVSGLLRKYVAIAPNGVLPSKKHRIALEKLFEKRPSANGGKKTNQDYAEMCDEWIRIALAHLRSLRQCATSKSRCFRKCDPDEISKLEELLGRLTECEGEQTDDSQTSQTSGEQTLALVPKADASRPSVTAAPPTSEDPVNPLKIFEAVNSRRSILEESPDGKRVEKHLQGHGVPGNSLQFGGFLAGLVDIGAVDAKIVKDCHNQEPLNKGYSSQLQRANKAIKKKKDEETEECEDEHEHDDPATAEPSETLDKCEKGAGKKKAKEPKQGKKGKASPDKKKQVIKKPKNVKQAGNTGATKKKDKVEKPAAPLAMKSKKCKEKPETTGDEEQADMYYPDTPAGFDSSVNRAANRKRWTSRHWHCGYDEAARAGYDHEECCEAGRQSSQASSKEFEKLWPRPAKKGKKAKTNKGKNTKQKQEPSEASPVPAMPMKKKKQGKKCPKKSTQGKKAKKAKKSCNEAEDEDENGTLVACDVSDDKDVD</sequence>
<reference evidence="3" key="1">
    <citation type="submission" date="2022-10" db="EMBL/GenBank/DDBJ databases">
        <authorList>
            <person name="Chen Y."/>
            <person name="Dougan E. K."/>
            <person name="Chan C."/>
            <person name="Rhodes N."/>
            <person name="Thang M."/>
        </authorList>
    </citation>
    <scope>NUCLEOTIDE SEQUENCE</scope>
</reference>
<evidence type="ECO:0000256" key="2">
    <source>
        <dbReference type="SAM" id="SignalP"/>
    </source>
</evidence>
<dbReference type="EMBL" id="CAMXCT020003075">
    <property type="protein sequence ID" value="CAL1155641.1"/>
    <property type="molecule type" value="Genomic_DNA"/>
</dbReference>
<accession>A0A9P1D5B4</accession>
<comment type="caution">
    <text evidence="3">The sequence shown here is derived from an EMBL/GenBank/DDBJ whole genome shotgun (WGS) entry which is preliminary data.</text>
</comment>
<feature type="region of interest" description="Disordered" evidence="1">
    <location>
        <begin position="418"/>
        <end position="559"/>
    </location>
</feature>
<dbReference type="AlphaFoldDB" id="A0A9P1D5B4"/>
<evidence type="ECO:0000256" key="1">
    <source>
        <dbReference type="SAM" id="MobiDB-lite"/>
    </source>
</evidence>
<gene>
    <name evidence="3" type="ORF">C1SCF055_LOCUS28232</name>
</gene>
<organism evidence="3">
    <name type="scientific">Cladocopium goreaui</name>
    <dbReference type="NCBI Taxonomy" id="2562237"/>
    <lineage>
        <taxon>Eukaryota</taxon>
        <taxon>Sar</taxon>
        <taxon>Alveolata</taxon>
        <taxon>Dinophyceae</taxon>
        <taxon>Suessiales</taxon>
        <taxon>Symbiodiniaceae</taxon>
        <taxon>Cladocopium</taxon>
    </lineage>
</organism>
<feature type="chain" id="PRO_5043271091" evidence="2">
    <location>
        <begin position="24"/>
        <end position="695"/>
    </location>
</feature>
<feature type="signal peptide" evidence="2">
    <location>
        <begin position="1"/>
        <end position="23"/>
    </location>
</feature>
<evidence type="ECO:0000313" key="4">
    <source>
        <dbReference type="EMBL" id="CAL4789578.1"/>
    </source>
</evidence>
<evidence type="ECO:0000313" key="5">
    <source>
        <dbReference type="Proteomes" id="UP001152797"/>
    </source>
</evidence>
<proteinExistence type="predicted"/>
<name>A0A9P1D5B4_9DINO</name>
<feature type="compositionally biased region" description="Basic residues" evidence="1">
    <location>
        <begin position="645"/>
        <end position="669"/>
    </location>
</feature>
<feature type="compositionally biased region" description="Basic residues" evidence="1">
    <location>
        <begin position="473"/>
        <end position="487"/>
    </location>
</feature>
<reference evidence="4 5" key="2">
    <citation type="submission" date="2024-05" db="EMBL/GenBank/DDBJ databases">
        <authorList>
            <person name="Chen Y."/>
            <person name="Shah S."/>
            <person name="Dougan E. K."/>
            <person name="Thang M."/>
            <person name="Chan C."/>
        </authorList>
    </citation>
    <scope>NUCLEOTIDE SEQUENCE [LARGE SCALE GENOMIC DNA]</scope>
</reference>
<dbReference type="OrthoDB" id="449323at2759"/>
<feature type="region of interest" description="Disordered" evidence="1">
    <location>
        <begin position="590"/>
        <end position="695"/>
    </location>
</feature>
<dbReference type="EMBL" id="CAMXCT010003075">
    <property type="protein sequence ID" value="CAI4002266.1"/>
    <property type="molecule type" value="Genomic_DNA"/>
</dbReference>
<feature type="region of interest" description="Disordered" evidence="1">
    <location>
        <begin position="332"/>
        <end position="354"/>
    </location>
</feature>
<evidence type="ECO:0000313" key="3">
    <source>
        <dbReference type="EMBL" id="CAI4002266.1"/>
    </source>
</evidence>
<keyword evidence="2" id="KW-0732">Signal</keyword>
<dbReference type="Proteomes" id="UP001152797">
    <property type="component" value="Unassembled WGS sequence"/>
</dbReference>
<feature type="compositionally biased region" description="Basic residues" evidence="1">
    <location>
        <begin position="613"/>
        <end position="629"/>
    </location>
</feature>
<feature type="compositionally biased region" description="Acidic residues" evidence="1">
    <location>
        <begin position="443"/>
        <end position="452"/>
    </location>
</feature>
<dbReference type="EMBL" id="CAMXCT030003075">
    <property type="protein sequence ID" value="CAL4789578.1"/>
    <property type="molecule type" value="Genomic_DNA"/>
</dbReference>
<protein>
    <submittedName>
        <fullName evidence="3">Uncharacterized protein</fullName>
    </submittedName>
</protein>